<comment type="caution">
    <text evidence="4">The sequence shown here is derived from an EMBL/GenBank/DDBJ whole genome shotgun (WGS) entry which is preliminary data.</text>
</comment>
<evidence type="ECO:0000313" key="5">
    <source>
        <dbReference type="Proteomes" id="UP001260072"/>
    </source>
</evidence>
<dbReference type="SMART" id="SM00421">
    <property type="entry name" value="HTH_LUXR"/>
    <property type="match status" value="1"/>
</dbReference>
<protein>
    <submittedName>
        <fullName evidence="4">AAA family ATPase</fullName>
    </submittedName>
</protein>
<dbReference type="InterPro" id="IPR016032">
    <property type="entry name" value="Sig_transdc_resp-reg_C-effctor"/>
</dbReference>
<dbReference type="Pfam" id="PF00196">
    <property type="entry name" value="GerE"/>
    <property type="match status" value="1"/>
</dbReference>
<dbReference type="SUPFAM" id="SSF52540">
    <property type="entry name" value="P-loop containing nucleoside triphosphate hydrolases"/>
    <property type="match status" value="1"/>
</dbReference>
<evidence type="ECO:0000313" key="4">
    <source>
        <dbReference type="EMBL" id="MDR5692823.1"/>
    </source>
</evidence>
<keyword evidence="2" id="KW-0067">ATP-binding</keyword>
<feature type="domain" description="HTH luxR-type" evidence="3">
    <location>
        <begin position="887"/>
        <end position="952"/>
    </location>
</feature>
<dbReference type="InterPro" id="IPR041664">
    <property type="entry name" value="AAA_16"/>
</dbReference>
<organism evidence="4 5">
    <name type="scientific">Agromyces indicus</name>
    <dbReference type="NCBI Taxonomy" id="758919"/>
    <lineage>
        <taxon>Bacteria</taxon>
        <taxon>Bacillati</taxon>
        <taxon>Actinomycetota</taxon>
        <taxon>Actinomycetes</taxon>
        <taxon>Micrococcales</taxon>
        <taxon>Microbacteriaceae</taxon>
        <taxon>Agromyces</taxon>
    </lineage>
</organism>
<keyword evidence="5" id="KW-1185">Reference proteome</keyword>
<evidence type="ECO:0000259" key="3">
    <source>
        <dbReference type="PROSITE" id="PS50043"/>
    </source>
</evidence>
<dbReference type="CDD" id="cd06170">
    <property type="entry name" value="LuxR_C_like"/>
    <property type="match status" value="1"/>
</dbReference>
<dbReference type="Proteomes" id="UP001260072">
    <property type="component" value="Unassembled WGS sequence"/>
</dbReference>
<reference evidence="5" key="1">
    <citation type="submission" date="2023-07" db="EMBL/GenBank/DDBJ databases">
        <title>Description of three actinobacteria isolated from air of manufacturing shop in a pharmaceutical factory.</title>
        <authorList>
            <person name="Zhang D.-F."/>
        </authorList>
    </citation>
    <scope>NUCLEOTIDE SEQUENCE [LARGE SCALE GENOMIC DNA]</scope>
    <source>
        <strain evidence="5">CCTCC AB 2011122</strain>
    </source>
</reference>
<dbReference type="PANTHER" id="PTHR16305">
    <property type="entry name" value="TESTICULAR SOLUBLE ADENYLYL CYCLASE"/>
    <property type="match status" value="1"/>
</dbReference>
<evidence type="ECO:0000256" key="1">
    <source>
        <dbReference type="ARBA" id="ARBA00022741"/>
    </source>
</evidence>
<keyword evidence="1" id="KW-0547">Nucleotide-binding</keyword>
<dbReference type="Gene3D" id="1.10.10.10">
    <property type="entry name" value="Winged helix-like DNA-binding domain superfamily/Winged helix DNA-binding domain"/>
    <property type="match status" value="1"/>
</dbReference>
<dbReference type="Gene3D" id="3.40.50.300">
    <property type="entry name" value="P-loop containing nucleotide triphosphate hydrolases"/>
    <property type="match status" value="1"/>
</dbReference>
<gene>
    <name evidence="4" type="ORF">RH861_12200</name>
</gene>
<accession>A0ABU1FM56</accession>
<dbReference type="RefSeq" id="WP_310521196.1">
    <property type="nucleotide sequence ID" value="NZ_JAVKGS010000003.1"/>
</dbReference>
<dbReference type="SUPFAM" id="SSF46894">
    <property type="entry name" value="C-terminal effector domain of the bipartite response regulators"/>
    <property type="match status" value="1"/>
</dbReference>
<name>A0ABU1FM56_9MICO</name>
<dbReference type="InterPro" id="IPR036388">
    <property type="entry name" value="WH-like_DNA-bd_sf"/>
</dbReference>
<proteinExistence type="predicted"/>
<dbReference type="InterPro" id="IPR000792">
    <property type="entry name" value="Tscrpt_reg_LuxR_C"/>
</dbReference>
<dbReference type="Pfam" id="PF13191">
    <property type="entry name" value="AAA_16"/>
    <property type="match status" value="1"/>
</dbReference>
<dbReference type="PANTHER" id="PTHR16305:SF35">
    <property type="entry name" value="TRANSCRIPTIONAL ACTIVATOR DOMAIN"/>
    <property type="match status" value="1"/>
</dbReference>
<evidence type="ECO:0000256" key="2">
    <source>
        <dbReference type="ARBA" id="ARBA00022840"/>
    </source>
</evidence>
<dbReference type="PROSITE" id="PS00622">
    <property type="entry name" value="HTH_LUXR_1"/>
    <property type="match status" value="1"/>
</dbReference>
<dbReference type="EMBL" id="JAVKGS010000003">
    <property type="protein sequence ID" value="MDR5692823.1"/>
    <property type="molecule type" value="Genomic_DNA"/>
</dbReference>
<dbReference type="InterPro" id="IPR027417">
    <property type="entry name" value="P-loop_NTPase"/>
</dbReference>
<sequence>MPRDATQLVGRERELSSLRHELAAAARGSARTVLIRGEPGVGKTALMQAASDAADGADDSTAVLTTRNLPLTTRVPNLAVRALLKHAGELERADAAHRPAPLALDDAVDRLLADGPVIVAIDDLQWADPSTLDALMFLAGGAEDRPLAILATVRAGAGRPVDRWATDLLRLPGARALDLDPLDRAATRELVAAVIGGTPHETLVSDVFERTRGNPYHARLLLEGVGPAAATAPATVAPDLGSAVLQAWSQLPPSTQHLCVMLALHGKPVRSRALAAVDPAWAEAERDLRPALATRVLEQDDAGRLWFHHPLIAEVLVAEIPEAERRDRHRQLARSTERVIDSGEASVDLLVDLADHLAAAGDPNGCRDASLRAVDALAGTGDHATRLRLLRRCVDLQAADVHAAAPAERRHLLEQWADAAADAGDSDDEYAAVSEMLEDADADTEPLHVAALLLRRQHLRFRVGGDLADSAPAREALRLASDHPDSREYALALVELAHAEILEGDPACAVHAAEAVQRATALGDTAVLSSALATTGQVAALMRDLPRARELAERTRAIALPARHFWSAMLASFWEAYAEPDYRSAARTLSAIRADLEAAGAPYVVTATVALTEARTRITIGEIPAARAAFRHVRAEDPPRFIDLGLRTASALLAAFQGRADDAEAHLRRAVERFHEPPAYTRSSMAHAQALARFARNDAAGALAAVMPLVDARAGDNSCEWLIPLAVRALADLADEARDRHEDPSEVLDRLDRLDAEHPHVLARTLGVSYPADLVALDAVAAAERARARRTAGAGVLWAAAAEACGAADLAWEEAYACRRGAEADLTGDGGEPARGRELLRRAATLARRLEADALLDEVESLALWSRVRLYDDETTDAAALDADGLETLSGVALTRRERELLPYIVDGRTYAEIAALLTISEKTVSSHISNLLRKTGAANRVDLARMAEARERSA</sequence>
<dbReference type="PRINTS" id="PR00038">
    <property type="entry name" value="HTHLUXR"/>
</dbReference>
<dbReference type="PROSITE" id="PS50043">
    <property type="entry name" value="HTH_LUXR_2"/>
    <property type="match status" value="1"/>
</dbReference>